<sequence length="164" mass="17400">MRQRGILLVEAAVAMLLFLLGIMGMVAVSARAVTAQSDAQYRTLAAALSNQIAQQAWLAVDRSSGDATVQDAAVRAALATFQHQPGGTDCNHFSGTPSSHAAVVNWVAAVRNAANGGLPGTTEFTQQIVIDSTANGYNKLTITLCWKAPSDVTYRRHVFATFVH</sequence>
<dbReference type="EMBL" id="QFPP01000038">
    <property type="protein sequence ID" value="PZQ76844.1"/>
    <property type="molecule type" value="Genomic_DNA"/>
</dbReference>
<organism evidence="1 2">
    <name type="scientific">Variovorax paradoxus</name>
    <dbReference type="NCBI Taxonomy" id="34073"/>
    <lineage>
        <taxon>Bacteria</taxon>
        <taxon>Pseudomonadati</taxon>
        <taxon>Pseudomonadota</taxon>
        <taxon>Betaproteobacteria</taxon>
        <taxon>Burkholderiales</taxon>
        <taxon>Comamonadaceae</taxon>
        <taxon>Variovorax</taxon>
    </lineage>
</organism>
<protein>
    <recommendedName>
        <fullName evidence="3">Type IV pilus modification protein PilV</fullName>
    </recommendedName>
</protein>
<evidence type="ECO:0000313" key="1">
    <source>
        <dbReference type="EMBL" id="PZQ76844.1"/>
    </source>
</evidence>
<evidence type="ECO:0000313" key="2">
    <source>
        <dbReference type="Proteomes" id="UP000249135"/>
    </source>
</evidence>
<accession>A0A2W5QIG7</accession>
<dbReference type="Proteomes" id="UP000249135">
    <property type="component" value="Unassembled WGS sequence"/>
</dbReference>
<evidence type="ECO:0008006" key="3">
    <source>
        <dbReference type="Google" id="ProtNLM"/>
    </source>
</evidence>
<proteinExistence type="predicted"/>
<comment type="caution">
    <text evidence="1">The sequence shown here is derived from an EMBL/GenBank/DDBJ whole genome shotgun (WGS) entry which is preliminary data.</text>
</comment>
<gene>
    <name evidence="1" type="ORF">DI563_05830</name>
</gene>
<name>A0A2W5QIG7_VARPD</name>
<dbReference type="AlphaFoldDB" id="A0A2W5QIG7"/>
<reference evidence="1 2" key="1">
    <citation type="submission" date="2017-08" db="EMBL/GenBank/DDBJ databases">
        <title>Infants hospitalized years apart are colonized by the same room-sourced microbial strains.</title>
        <authorList>
            <person name="Brooks B."/>
            <person name="Olm M.R."/>
            <person name="Firek B.A."/>
            <person name="Baker R."/>
            <person name="Thomas B.C."/>
            <person name="Morowitz M.J."/>
            <person name="Banfield J.F."/>
        </authorList>
    </citation>
    <scope>NUCLEOTIDE SEQUENCE [LARGE SCALE GENOMIC DNA]</scope>
    <source>
        <strain evidence="1">S2_005_003_R2_41</strain>
    </source>
</reference>